<dbReference type="OrthoDB" id="3990054at2759"/>
<name>A0A166G590_9AGAM</name>
<feature type="transmembrane region" description="Helical" evidence="8">
    <location>
        <begin position="20"/>
        <end position="48"/>
    </location>
</feature>
<organism evidence="9 10">
    <name type="scientific">Sistotremastrum suecicum HHB10207 ss-3</name>
    <dbReference type="NCBI Taxonomy" id="1314776"/>
    <lineage>
        <taxon>Eukaryota</taxon>
        <taxon>Fungi</taxon>
        <taxon>Dikarya</taxon>
        <taxon>Basidiomycota</taxon>
        <taxon>Agaricomycotina</taxon>
        <taxon>Agaricomycetes</taxon>
        <taxon>Sistotremastrales</taxon>
        <taxon>Sistotremastraceae</taxon>
        <taxon>Sistotremastrum</taxon>
    </lineage>
</organism>
<evidence type="ECO:0000256" key="5">
    <source>
        <dbReference type="ARBA" id="ARBA00023098"/>
    </source>
</evidence>
<evidence type="ECO:0000256" key="3">
    <source>
        <dbReference type="ARBA" id="ARBA00022824"/>
    </source>
</evidence>
<dbReference type="CDD" id="cd23995">
    <property type="entry name" value="Seipin_BSCL2_like"/>
    <property type="match status" value="1"/>
</dbReference>
<dbReference type="InterPro" id="IPR009617">
    <property type="entry name" value="Seipin"/>
</dbReference>
<evidence type="ECO:0000256" key="4">
    <source>
        <dbReference type="ARBA" id="ARBA00022989"/>
    </source>
</evidence>
<keyword evidence="6 8" id="KW-0472">Membrane</keyword>
<keyword evidence="3" id="KW-0256">Endoplasmic reticulum</keyword>
<proteinExistence type="predicted"/>
<feature type="compositionally biased region" description="Basic and acidic residues" evidence="7">
    <location>
        <begin position="292"/>
        <end position="307"/>
    </location>
</feature>
<evidence type="ECO:0000313" key="10">
    <source>
        <dbReference type="Proteomes" id="UP000076798"/>
    </source>
</evidence>
<dbReference type="PANTHER" id="PTHR21212">
    <property type="entry name" value="BERNARDINELLI-SEIP CONGENITAL LIPODYSTROPHY 2 HOMOLOG BSCL2 PROTEIN"/>
    <property type="match status" value="1"/>
</dbReference>
<accession>A0A166G590</accession>
<feature type="transmembrane region" description="Helical" evidence="8">
    <location>
        <begin position="212"/>
        <end position="234"/>
    </location>
</feature>
<dbReference type="Pfam" id="PF06775">
    <property type="entry name" value="Seipin"/>
    <property type="match status" value="1"/>
</dbReference>
<feature type="region of interest" description="Disordered" evidence="7">
    <location>
        <begin position="242"/>
        <end position="316"/>
    </location>
</feature>
<dbReference type="GO" id="GO:0006629">
    <property type="term" value="P:lipid metabolic process"/>
    <property type="evidence" value="ECO:0007669"/>
    <property type="project" value="UniProtKB-KW"/>
</dbReference>
<dbReference type="GO" id="GO:0005789">
    <property type="term" value="C:endoplasmic reticulum membrane"/>
    <property type="evidence" value="ECO:0007669"/>
    <property type="project" value="UniProtKB-SubCell"/>
</dbReference>
<evidence type="ECO:0000256" key="6">
    <source>
        <dbReference type="ARBA" id="ARBA00023136"/>
    </source>
</evidence>
<dbReference type="STRING" id="1314776.A0A166G590"/>
<dbReference type="Proteomes" id="UP000076798">
    <property type="component" value="Unassembled WGS sequence"/>
</dbReference>
<keyword evidence="10" id="KW-1185">Reference proteome</keyword>
<dbReference type="PANTHER" id="PTHR21212:SF0">
    <property type="entry name" value="SEIPIN"/>
    <property type="match status" value="1"/>
</dbReference>
<keyword evidence="4 8" id="KW-1133">Transmembrane helix</keyword>
<dbReference type="AlphaFoldDB" id="A0A166G590"/>
<sequence length="316" mass="35025">MQAGEPTWMQTIYDRLKRTLYFLLPVVICAGLLPVLAFFSVGAGYTVWSSVPHGWSVEAFLQYGDGRSPYARVHLPPLITDQAYDVSLQLSVPTIPSNLELGNFMAALEILTPSNKSLAFARRPYLLLPTKTWFSLSNPAVLQLDLGLLSDFVPPSSSPIDAYIELGRKDAWKSLGEGQGRELTVQHLYVKGNVKPSGIRAILASYPMSTSVISTAIFFLISSFALCISLIPMLRTRTSTVWPPPNAARIRSNSEPRTLKKRTSTPSLKVERNERETDDEMFVQGSSTSTFRNRDITLTDTTSRIKSEDEESALSS</sequence>
<evidence type="ECO:0000256" key="2">
    <source>
        <dbReference type="ARBA" id="ARBA00022692"/>
    </source>
</evidence>
<dbReference type="GO" id="GO:0140042">
    <property type="term" value="P:lipid droplet formation"/>
    <property type="evidence" value="ECO:0007669"/>
    <property type="project" value="UniProtKB-ARBA"/>
</dbReference>
<protein>
    <recommendedName>
        <fullName evidence="11">Adipose-regulatory protein</fullName>
    </recommendedName>
</protein>
<evidence type="ECO:0000256" key="8">
    <source>
        <dbReference type="SAM" id="Phobius"/>
    </source>
</evidence>
<evidence type="ECO:0008006" key="11">
    <source>
        <dbReference type="Google" id="ProtNLM"/>
    </source>
</evidence>
<gene>
    <name evidence="9" type="ORF">SISSUDRAFT_301191</name>
</gene>
<keyword evidence="5" id="KW-0443">Lipid metabolism</keyword>
<reference evidence="9 10" key="1">
    <citation type="journal article" date="2016" name="Mol. Biol. Evol.">
        <title>Comparative Genomics of Early-Diverging Mushroom-Forming Fungi Provides Insights into the Origins of Lignocellulose Decay Capabilities.</title>
        <authorList>
            <person name="Nagy L.G."/>
            <person name="Riley R."/>
            <person name="Tritt A."/>
            <person name="Adam C."/>
            <person name="Daum C."/>
            <person name="Floudas D."/>
            <person name="Sun H."/>
            <person name="Yadav J.S."/>
            <person name="Pangilinan J."/>
            <person name="Larsson K.H."/>
            <person name="Matsuura K."/>
            <person name="Barry K."/>
            <person name="Labutti K."/>
            <person name="Kuo R."/>
            <person name="Ohm R.A."/>
            <person name="Bhattacharya S.S."/>
            <person name="Shirouzu T."/>
            <person name="Yoshinaga Y."/>
            <person name="Martin F.M."/>
            <person name="Grigoriev I.V."/>
            <person name="Hibbett D.S."/>
        </authorList>
    </citation>
    <scope>NUCLEOTIDE SEQUENCE [LARGE SCALE GENOMIC DNA]</scope>
    <source>
        <strain evidence="9 10">HHB10207 ss-3</strain>
    </source>
</reference>
<comment type="subcellular location">
    <subcellularLocation>
        <location evidence="1">Endoplasmic reticulum membrane</location>
        <topology evidence="1">Multi-pass membrane protein</topology>
    </subcellularLocation>
</comment>
<dbReference type="EMBL" id="KV428022">
    <property type="protein sequence ID" value="KZT41319.1"/>
    <property type="molecule type" value="Genomic_DNA"/>
</dbReference>
<evidence type="ECO:0000256" key="1">
    <source>
        <dbReference type="ARBA" id="ARBA00004477"/>
    </source>
</evidence>
<evidence type="ECO:0000256" key="7">
    <source>
        <dbReference type="SAM" id="MobiDB-lite"/>
    </source>
</evidence>
<keyword evidence="2 8" id="KW-0812">Transmembrane</keyword>
<evidence type="ECO:0000313" key="9">
    <source>
        <dbReference type="EMBL" id="KZT41319.1"/>
    </source>
</evidence>